<protein>
    <submittedName>
        <fullName evidence="1">Uncharacterized protein</fullName>
    </submittedName>
</protein>
<organism evidence="1 2">
    <name type="scientific">candidate division WOR-3 bacterium JGI_Cruoil_03_44_89</name>
    <dbReference type="NCBI Taxonomy" id="1973748"/>
    <lineage>
        <taxon>Bacteria</taxon>
        <taxon>Bacteria division WOR-3</taxon>
    </lineage>
</organism>
<dbReference type="AlphaFoldDB" id="A0A235BUZ9"/>
<name>A0A235BUZ9_UNCW3</name>
<comment type="caution">
    <text evidence="1">The sequence shown here is derived from an EMBL/GenBank/DDBJ whole genome shotgun (WGS) entry which is preliminary data.</text>
</comment>
<evidence type="ECO:0000313" key="2">
    <source>
        <dbReference type="Proteomes" id="UP000215215"/>
    </source>
</evidence>
<dbReference type="EMBL" id="NOZQ01000109">
    <property type="protein sequence ID" value="OYD15587.1"/>
    <property type="molecule type" value="Genomic_DNA"/>
</dbReference>
<evidence type="ECO:0000313" key="1">
    <source>
        <dbReference type="EMBL" id="OYD15587.1"/>
    </source>
</evidence>
<proteinExistence type="predicted"/>
<reference evidence="1 2" key="1">
    <citation type="submission" date="2017-07" db="EMBL/GenBank/DDBJ databases">
        <title>Recovery of genomes from metagenomes via a dereplication, aggregation, and scoring strategy.</title>
        <authorList>
            <person name="Sieber C.M."/>
            <person name="Probst A.J."/>
            <person name="Sharrar A."/>
            <person name="Thomas B.C."/>
            <person name="Hess M."/>
            <person name="Tringe S.G."/>
            <person name="Banfield J.F."/>
        </authorList>
    </citation>
    <scope>NUCLEOTIDE SEQUENCE [LARGE SCALE GENOMIC DNA]</scope>
    <source>
        <strain evidence="1">JGI_Cruoil_03_44_89</strain>
    </source>
</reference>
<accession>A0A235BUZ9</accession>
<dbReference type="Proteomes" id="UP000215215">
    <property type="component" value="Unassembled WGS sequence"/>
</dbReference>
<sequence length="67" mass="7408">MYWKKSLGIRDDYQAITLSSYQAIARSGNWVIVEVTSLPTGPYGPVAQHLIRAVGPNGMGRQGDLFR</sequence>
<gene>
    <name evidence="1" type="ORF">CH333_05280</name>
</gene>